<evidence type="ECO:0000313" key="3">
    <source>
        <dbReference type="EMBL" id="SVA73547.1"/>
    </source>
</evidence>
<dbReference type="PANTHER" id="PTHR30336:SF4">
    <property type="entry name" value="ENVELOPE BIOGENESIS FACTOR ELYC"/>
    <property type="match status" value="1"/>
</dbReference>
<dbReference type="AlphaFoldDB" id="A0A381YAU1"/>
<keyword evidence="1" id="KW-0812">Transmembrane</keyword>
<dbReference type="GO" id="GO:0005886">
    <property type="term" value="C:plasma membrane"/>
    <property type="evidence" value="ECO:0007669"/>
    <property type="project" value="TreeGrafter"/>
</dbReference>
<dbReference type="GO" id="GO:0000270">
    <property type="term" value="P:peptidoglycan metabolic process"/>
    <property type="evidence" value="ECO:0007669"/>
    <property type="project" value="TreeGrafter"/>
</dbReference>
<proteinExistence type="predicted"/>
<reference evidence="3" key="1">
    <citation type="submission" date="2018-05" db="EMBL/GenBank/DDBJ databases">
        <authorList>
            <person name="Lanie J.A."/>
            <person name="Ng W.-L."/>
            <person name="Kazmierczak K.M."/>
            <person name="Andrzejewski T.M."/>
            <person name="Davidsen T.M."/>
            <person name="Wayne K.J."/>
            <person name="Tettelin H."/>
            <person name="Glass J.I."/>
            <person name="Rusch D."/>
            <person name="Podicherti R."/>
            <person name="Tsui H.-C.T."/>
            <person name="Winkler M.E."/>
        </authorList>
    </citation>
    <scope>NUCLEOTIDE SEQUENCE</scope>
</reference>
<keyword evidence="1" id="KW-1133">Transmembrane helix</keyword>
<dbReference type="CDD" id="cd06259">
    <property type="entry name" value="YdcF-like"/>
    <property type="match status" value="1"/>
</dbReference>
<keyword evidence="1" id="KW-0472">Membrane</keyword>
<gene>
    <name evidence="3" type="ORF">METZ01_LOCUS126401</name>
</gene>
<dbReference type="PANTHER" id="PTHR30336">
    <property type="entry name" value="INNER MEMBRANE PROTEIN, PROBABLE PERMEASE"/>
    <property type="match status" value="1"/>
</dbReference>
<accession>A0A381YAU1</accession>
<sequence length="258" mass="28588">MDDWVTWAKILTRLMYPSTLVLLLLLLAFVLLLIRRRRGAGLSLLTALALVFLGSSPLVSDLYHRHERQYPPTRVAQSPTADAIVLLAGDISIPVPPRVESQVRGNRSVHTLRLYRAGKAPLIIVSGGNVFPQEGFRPEAAYTADLLQEWGIPQSAIIFEGNSRNTRENAVETARLLKNRQLNRVLLVTSAFHMPRALAAFRAVGIDAIPSPSSISAELVRPTLLNWIPSLDGLGTMQSVVHEKIGIFVYRMRGWIDA</sequence>
<dbReference type="GO" id="GO:0043164">
    <property type="term" value="P:Gram-negative-bacterium-type cell wall biogenesis"/>
    <property type="evidence" value="ECO:0007669"/>
    <property type="project" value="TreeGrafter"/>
</dbReference>
<dbReference type="InterPro" id="IPR051599">
    <property type="entry name" value="Cell_Envelope_Assoc"/>
</dbReference>
<feature type="transmembrane region" description="Helical" evidence="1">
    <location>
        <begin position="41"/>
        <end position="59"/>
    </location>
</feature>
<protein>
    <recommendedName>
        <fullName evidence="2">DUF218 domain-containing protein</fullName>
    </recommendedName>
</protein>
<name>A0A381YAU1_9ZZZZ</name>
<feature type="domain" description="DUF218" evidence="2">
    <location>
        <begin position="82"/>
        <end position="246"/>
    </location>
</feature>
<dbReference type="InterPro" id="IPR014729">
    <property type="entry name" value="Rossmann-like_a/b/a_fold"/>
</dbReference>
<organism evidence="3">
    <name type="scientific">marine metagenome</name>
    <dbReference type="NCBI Taxonomy" id="408172"/>
    <lineage>
        <taxon>unclassified sequences</taxon>
        <taxon>metagenomes</taxon>
        <taxon>ecological metagenomes</taxon>
    </lineage>
</organism>
<dbReference type="InterPro" id="IPR003848">
    <property type="entry name" value="DUF218"/>
</dbReference>
<dbReference type="Pfam" id="PF02698">
    <property type="entry name" value="DUF218"/>
    <property type="match status" value="1"/>
</dbReference>
<dbReference type="EMBL" id="UINC01017672">
    <property type="protein sequence ID" value="SVA73547.1"/>
    <property type="molecule type" value="Genomic_DNA"/>
</dbReference>
<dbReference type="Gene3D" id="3.40.50.620">
    <property type="entry name" value="HUPs"/>
    <property type="match status" value="1"/>
</dbReference>
<evidence type="ECO:0000259" key="2">
    <source>
        <dbReference type="Pfam" id="PF02698"/>
    </source>
</evidence>
<feature type="transmembrane region" description="Helical" evidence="1">
    <location>
        <begin position="14"/>
        <end position="34"/>
    </location>
</feature>
<evidence type="ECO:0000256" key="1">
    <source>
        <dbReference type="SAM" id="Phobius"/>
    </source>
</evidence>